<dbReference type="PANTHER" id="PTHR19842">
    <property type="entry name" value="G BETA-LIKE PROTEIN GBL"/>
    <property type="match status" value="1"/>
</dbReference>
<feature type="compositionally biased region" description="Low complexity" evidence="5">
    <location>
        <begin position="315"/>
        <end position="340"/>
    </location>
</feature>
<protein>
    <submittedName>
        <fullName evidence="6">Uncharacterized protein</fullName>
    </submittedName>
</protein>
<keyword evidence="7" id="KW-1185">Reference proteome</keyword>
<dbReference type="SMART" id="SM00320">
    <property type="entry name" value="WD40"/>
    <property type="match status" value="7"/>
</dbReference>
<dbReference type="Pfam" id="PF00400">
    <property type="entry name" value="WD40"/>
    <property type="match status" value="1"/>
</dbReference>
<feature type="compositionally biased region" description="Pro residues" evidence="5">
    <location>
        <begin position="1351"/>
        <end position="1360"/>
    </location>
</feature>
<dbReference type="GO" id="GO:0031932">
    <property type="term" value="C:TORC2 complex"/>
    <property type="evidence" value="ECO:0007669"/>
    <property type="project" value="InterPro"/>
</dbReference>
<dbReference type="GO" id="GO:0032956">
    <property type="term" value="P:regulation of actin cytoskeleton organization"/>
    <property type="evidence" value="ECO:0007669"/>
    <property type="project" value="TreeGrafter"/>
</dbReference>
<accession>A0A2B7YGB5</accession>
<feature type="region of interest" description="Disordered" evidence="5">
    <location>
        <begin position="1"/>
        <end position="50"/>
    </location>
</feature>
<name>A0A2B7YGB5_POLH7</name>
<dbReference type="GO" id="GO:0031929">
    <property type="term" value="P:TOR signaling"/>
    <property type="evidence" value="ECO:0007669"/>
    <property type="project" value="InterPro"/>
</dbReference>
<feature type="compositionally biased region" description="Basic and acidic residues" evidence="5">
    <location>
        <begin position="1293"/>
        <end position="1318"/>
    </location>
</feature>
<dbReference type="Gene3D" id="2.130.10.10">
    <property type="entry name" value="YVTN repeat-like/Quinoprotein amine dehydrogenase"/>
    <property type="match status" value="1"/>
</dbReference>
<feature type="region of interest" description="Disordered" evidence="5">
    <location>
        <begin position="158"/>
        <end position="494"/>
    </location>
</feature>
<feature type="compositionally biased region" description="Basic and acidic residues" evidence="5">
    <location>
        <begin position="251"/>
        <end position="262"/>
    </location>
</feature>
<keyword evidence="3" id="KW-0677">Repeat</keyword>
<comment type="similarity">
    <text evidence="1">Belongs to the WD repeat LST8 family.</text>
</comment>
<evidence type="ECO:0000256" key="5">
    <source>
        <dbReference type="SAM" id="MobiDB-lite"/>
    </source>
</evidence>
<evidence type="ECO:0000313" key="6">
    <source>
        <dbReference type="EMBL" id="PGH23124.1"/>
    </source>
</evidence>
<reference evidence="6 7" key="1">
    <citation type="submission" date="2017-10" db="EMBL/GenBank/DDBJ databases">
        <title>Comparative genomics in systemic dimorphic fungi from Ajellomycetaceae.</title>
        <authorList>
            <person name="Munoz J.F."/>
            <person name="Mcewen J.G."/>
            <person name="Clay O.K."/>
            <person name="Cuomo C.A."/>
        </authorList>
    </citation>
    <scope>NUCLEOTIDE SEQUENCE [LARGE SCALE GENOMIC DNA]</scope>
    <source>
        <strain evidence="6 7">UAMH7299</strain>
    </source>
</reference>
<gene>
    <name evidence="6" type="ORF">AJ80_02752</name>
</gene>
<evidence type="ECO:0000256" key="3">
    <source>
        <dbReference type="ARBA" id="ARBA00022737"/>
    </source>
</evidence>
<dbReference type="PROSITE" id="PS00678">
    <property type="entry name" value="WD_REPEATS_1"/>
    <property type="match status" value="1"/>
</dbReference>
<organism evidence="6 7">
    <name type="scientific">Polytolypa hystricis (strain UAMH7299)</name>
    <dbReference type="NCBI Taxonomy" id="1447883"/>
    <lineage>
        <taxon>Eukaryota</taxon>
        <taxon>Fungi</taxon>
        <taxon>Dikarya</taxon>
        <taxon>Ascomycota</taxon>
        <taxon>Pezizomycotina</taxon>
        <taxon>Eurotiomycetes</taxon>
        <taxon>Eurotiomycetidae</taxon>
        <taxon>Onygenales</taxon>
        <taxon>Onygenales incertae sedis</taxon>
        <taxon>Polytolypa</taxon>
    </lineage>
</organism>
<evidence type="ECO:0000256" key="2">
    <source>
        <dbReference type="ARBA" id="ARBA00022574"/>
    </source>
</evidence>
<feature type="region of interest" description="Disordered" evidence="5">
    <location>
        <begin position="1279"/>
        <end position="1363"/>
    </location>
</feature>
<feature type="compositionally biased region" description="Pro residues" evidence="5">
    <location>
        <begin position="350"/>
        <end position="360"/>
    </location>
</feature>
<dbReference type="GO" id="GO:0031931">
    <property type="term" value="C:TORC1 complex"/>
    <property type="evidence" value="ECO:0007669"/>
    <property type="project" value="InterPro"/>
</dbReference>
<feature type="repeat" description="WD" evidence="4">
    <location>
        <begin position="860"/>
        <end position="879"/>
    </location>
</feature>
<evidence type="ECO:0000256" key="1">
    <source>
        <dbReference type="ARBA" id="ARBA00009890"/>
    </source>
</evidence>
<feature type="compositionally biased region" description="Low complexity" evidence="5">
    <location>
        <begin position="233"/>
        <end position="250"/>
    </location>
</feature>
<dbReference type="STRING" id="1447883.A0A2B7YGB5"/>
<comment type="caution">
    <text evidence="6">The sequence shown here is derived from an EMBL/GenBank/DDBJ whole genome shotgun (WGS) entry which is preliminary data.</text>
</comment>
<dbReference type="SUPFAM" id="SSF50978">
    <property type="entry name" value="WD40 repeat-like"/>
    <property type="match status" value="1"/>
</dbReference>
<dbReference type="InterPro" id="IPR037588">
    <property type="entry name" value="MLST8"/>
</dbReference>
<dbReference type="InterPro" id="IPR019775">
    <property type="entry name" value="WD40_repeat_CS"/>
</dbReference>
<feature type="compositionally biased region" description="Low complexity" evidence="5">
    <location>
        <begin position="159"/>
        <end position="172"/>
    </location>
</feature>
<feature type="compositionally biased region" description="Pro residues" evidence="5">
    <location>
        <begin position="367"/>
        <end position="381"/>
    </location>
</feature>
<dbReference type="PANTHER" id="PTHR19842:SF2">
    <property type="entry name" value="WD REPEAT PROTEIN (AFU_ORTHOLOGUE AFUA_5G04300)"/>
    <property type="match status" value="1"/>
</dbReference>
<dbReference type="InterPro" id="IPR015943">
    <property type="entry name" value="WD40/YVTN_repeat-like_dom_sf"/>
</dbReference>
<sequence length="1459" mass="160571">MPDLRLNLDVSSMTPDKHTRPAPINHNSGLESERNAPVVQATPSVPAPRRVSNLQIQTARRGGISLSAGYRIMERESRRRSKHGHSLGSPFEPKLRERPSSDARILLVEQTQRQNHVKTPASPNIAKEKQPPGSISPDDDEMDFNEAAESLLHKFLAHSGSSGRNSRDNSSSPIAGPASPFNPLKRTANGDVKQDGQQASSEQAQAPGSSDGVETISGGMEKNTSISQPPVMPSSSPGLLNGLSSLQNSNKIDELPRSEPVRVEPSTEPPTKVRPPCLSSPTTDQAVLDEQLHQSFLSSLHNSPKAPLSPCHDNSTSTAATKAAHTNPTTNNNNHNSNTSQPHGRLSATRPPPSPRPPPVSVSSPTVPRPSQHPFPKPLSPQPHSKKTKPPPPPISTRPQRQAVQKTLRANMPSSDSGSYVGSNASSPVLAPVRRSRRSRAAVGNYFDPPPGFRGFQGEDEPAEETNRVDNGDTSPMNLDSRPGPDTCVLPSAVHAPKPQQPRLIYRSETSQIQIQREPLTTPVAEVFDQNVPYHNRHARERCGELCKNLDFKGEESVVIHVGFDNTELKALYSLITDDTTPLDDDNDIPFQDILIQTVYRFRPDELPSLASRFDKLRRLQSLLPSDTDTDLEELFFNSRRGLPSVLRSYKSGTIRRISEYVSAVFNADMPDSPKLDARVQLQVVLQRRSEEDIHTLARWIALSAPLCHRRRSDIRAVLLDMHSGSLPSPPFVLRAQPFQKNIVNFYRPSARLQARELGYKPCTNARIERKLGPWKSWKGASNDVMLLSWSSDGTRFAAGATAQCDEHHMQYNRNNNLLLGDLVCESLRELPDHHIPRQSNHTTADPNLYMTMTGVKWQGDRLFTASYDQTVKIWDVTTHTGTRCINSLRHPGKVQVMAVSNSSELIATACENNHDPLMTLWRISEDGHSTTNTALDLVKNRPKNISVSPTCLSWGSSTASHFLAAGLGCADDDNGDPSKEGHLAIWQLTESGSKPLHLSPNSQNIFDIAWHPTLPIFASGSSAPTQVQFASLAKDTRTVVRVYAPLSGTRSIVEYDCPALDINEVTFCPSNSNYVTASCTNGVTYVWDFRNPHRILHKLSHGKPISELDQTRTREQADSGVRLALWKGKGVDQFYTGSSDGVLKEWNVLSAPEDVLVDNVASFNQEIMSGAFSPDCTNLLVGDTCGGLHVLSSAPFSHNSTMNYESTTIPEVPKEMEMEMDIDPRGIANDLLSSGKLSRHPIFGVGKGPAYTGPYAAWARPQVPKEVLAVTPLNPIIQAQQLHGPPPQHRRVLNEKDRKELSNRIELSRIRNKLPGEHKRKREQVQASSPLPPPPKTAPVAAPRTSVLGHPPPAPPPHTPQAKVISLVSDDDDDEDEEPVSRVARPLKQVKQAYIMSFEGPIDFIDLTGDATGEEEDDNIDDDGSVTLDGEIESLCERLEEDYWWPRDVDANIRDPDG</sequence>
<feature type="compositionally biased region" description="Polar residues" evidence="5">
    <location>
        <begin position="293"/>
        <end position="302"/>
    </location>
</feature>
<proteinExistence type="inferred from homology"/>
<dbReference type="PROSITE" id="PS50082">
    <property type="entry name" value="WD_REPEATS_2"/>
    <property type="match status" value="1"/>
</dbReference>
<dbReference type="Proteomes" id="UP000224634">
    <property type="component" value="Unassembled WGS sequence"/>
</dbReference>
<feature type="compositionally biased region" description="Polar residues" evidence="5">
    <location>
        <begin position="412"/>
        <end position="425"/>
    </location>
</feature>
<dbReference type="EMBL" id="PDNA01000028">
    <property type="protein sequence ID" value="PGH23124.1"/>
    <property type="molecule type" value="Genomic_DNA"/>
</dbReference>
<keyword evidence="2 4" id="KW-0853">WD repeat</keyword>
<evidence type="ECO:0000313" key="7">
    <source>
        <dbReference type="Proteomes" id="UP000224634"/>
    </source>
</evidence>
<dbReference type="OrthoDB" id="10248252at2759"/>
<evidence type="ECO:0000256" key="4">
    <source>
        <dbReference type="PROSITE-ProRule" id="PRU00221"/>
    </source>
</evidence>
<feature type="compositionally biased region" description="Polar residues" evidence="5">
    <location>
        <begin position="195"/>
        <end position="208"/>
    </location>
</feature>
<dbReference type="InterPro" id="IPR001680">
    <property type="entry name" value="WD40_rpt"/>
</dbReference>
<dbReference type="InterPro" id="IPR036322">
    <property type="entry name" value="WD40_repeat_dom_sf"/>
</dbReference>
<feature type="region of interest" description="Disordered" evidence="5">
    <location>
        <begin position="76"/>
        <end position="141"/>
    </location>
</feature>